<protein>
    <submittedName>
        <fullName evidence="1">Uncharacterized protein</fullName>
    </submittedName>
</protein>
<proteinExistence type="predicted"/>
<accession>A0ABQ0QSJ2</accession>
<dbReference type="EMBL" id="BAQC01000098">
    <property type="protein sequence ID" value="GBR55207.1"/>
    <property type="molecule type" value="Genomic_DNA"/>
</dbReference>
<evidence type="ECO:0000313" key="2">
    <source>
        <dbReference type="Proteomes" id="UP001062632"/>
    </source>
</evidence>
<evidence type="ECO:0000313" key="1">
    <source>
        <dbReference type="EMBL" id="GBR55207.1"/>
    </source>
</evidence>
<keyword evidence="2" id="KW-1185">Reference proteome</keyword>
<organism evidence="1 2">
    <name type="scientific">Neokomagataea thailandica NBRC 106555</name>
    <dbReference type="NCBI Taxonomy" id="1223520"/>
    <lineage>
        <taxon>Bacteria</taxon>
        <taxon>Pseudomonadati</taxon>
        <taxon>Pseudomonadota</taxon>
        <taxon>Alphaproteobacteria</taxon>
        <taxon>Acetobacterales</taxon>
        <taxon>Acetobacteraceae</taxon>
        <taxon>Neokomagataea</taxon>
    </lineage>
</organism>
<dbReference type="Proteomes" id="UP001062632">
    <property type="component" value="Unassembled WGS sequence"/>
</dbReference>
<name>A0ABQ0QSJ2_9PROT</name>
<gene>
    <name evidence="1" type="ORF">AA106555_1964</name>
</gene>
<reference evidence="1 2" key="1">
    <citation type="submission" date="2013-04" db="EMBL/GenBank/DDBJ databases">
        <title>The genome sequencing project of 58 acetic acid bacteria.</title>
        <authorList>
            <person name="Okamoto-Kainuma A."/>
            <person name="Ishikawa M."/>
            <person name="Umino S."/>
            <person name="Koizumi Y."/>
            <person name="Shiwa Y."/>
            <person name="Yoshikawa H."/>
            <person name="Matsutani M."/>
            <person name="Matsushita K."/>
        </authorList>
    </citation>
    <scope>NUCLEOTIDE SEQUENCE [LARGE SCALE GENOMIC DNA]</scope>
    <source>
        <strain evidence="1 2">NBRC 106555</strain>
    </source>
</reference>
<sequence>MPIVINHGLMLEFEGHDLISDSIKCLFGHPTFPDISVAVIDPSGGFYAVAYPGRRRHWKPYPIGEWYELPITNVSIQFDCTGYLLEGCNSLLKSLFVLFMDLDIHLDQTKRFAALTNGVHGLSAHEDALSKSVPNTSALVLFKMHNGKFAFVYTRDPYNCHDLATVVARG</sequence>
<comment type="caution">
    <text evidence="1">The sequence shown here is derived from an EMBL/GenBank/DDBJ whole genome shotgun (WGS) entry which is preliminary data.</text>
</comment>